<accession>A0ABX5M1T0</accession>
<dbReference type="InterPro" id="IPR037923">
    <property type="entry name" value="HTH-like"/>
</dbReference>
<dbReference type="InterPro" id="IPR003313">
    <property type="entry name" value="AraC-bd"/>
</dbReference>
<dbReference type="SUPFAM" id="SSF51215">
    <property type="entry name" value="Regulatory protein AraC"/>
    <property type="match status" value="1"/>
</dbReference>
<dbReference type="PROSITE" id="PS01124">
    <property type="entry name" value="HTH_ARAC_FAMILY_2"/>
    <property type="match status" value="1"/>
</dbReference>
<keyword evidence="1" id="KW-0805">Transcription regulation</keyword>
<evidence type="ECO:0000256" key="1">
    <source>
        <dbReference type="ARBA" id="ARBA00023015"/>
    </source>
</evidence>
<dbReference type="Gene3D" id="2.60.120.10">
    <property type="entry name" value="Jelly Rolls"/>
    <property type="match status" value="1"/>
</dbReference>
<proteinExistence type="predicted"/>
<evidence type="ECO:0000256" key="2">
    <source>
        <dbReference type="ARBA" id="ARBA00023125"/>
    </source>
</evidence>
<dbReference type="PRINTS" id="PR00032">
    <property type="entry name" value="HTHARAC"/>
</dbReference>
<protein>
    <recommendedName>
        <fullName evidence="5">HTH araC/xylS-type domain-containing protein</fullName>
    </recommendedName>
</protein>
<keyword evidence="3" id="KW-0010">Activator</keyword>
<keyword evidence="7" id="KW-1185">Reference proteome</keyword>
<reference evidence="6 7" key="1">
    <citation type="submission" date="2015-03" db="EMBL/GenBank/DDBJ databases">
        <authorList>
            <person name="Krishnan R."/>
            <person name="Midha S."/>
            <person name="Patil P.B."/>
            <person name="Rameshkumar N."/>
        </authorList>
    </citation>
    <scope>NUCLEOTIDE SEQUENCE [LARGE SCALE GENOMIC DNA]</scope>
    <source>
        <strain evidence="6 7">L1E11</strain>
    </source>
</reference>
<dbReference type="CDD" id="cd06999">
    <property type="entry name" value="cupin_HpaA-like_N"/>
    <property type="match status" value="1"/>
</dbReference>
<dbReference type="Gene3D" id="1.10.10.60">
    <property type="entry name" value="Homeodomain-like"/>
    <property type="match status" value="1"/>
</dbReference>
<evidence type="ECO:0000313" key="7">
    <source>
        <dbReference type="Proteomes" id="UP000248090"/>
    </source>
</evidence>
<sequence>MEDWLRNVPSYALYGEEIDEIIPERMHCESIAERSELYEWEIRPHRHEVFFQILYVEQGQGVALVDQQRFDLTGPCALWIPPLLTHGFQFSQGIRGYVLTIEDGLLPSLLGESLLQSTLAYPQRLLFAVDEAEYQHFHQVMAAILLEYKHSSWGRLQALHANLSLLLVHLGRALMQQQDTLTVTQDNRAGRHVRKYLALVDRHYRQHRPVQFYAERLGITPTQLNRVCQQVLGKTALTVIHQRLLLEGKRDLLYANLSINEVAQSLGFADQAYFSRFFTRHSGTTPSEFRQQARQQLVSGRATPLQRNADIV</sequence>
<dbReference type="EMBL" id="LAPT01000036">
    <property type="protein sequence ID" value="PXF31688.1"/>
    <property type="molecule type" value="Genomic_DNA"/>
</dbReference>
<gene>
    <name evidence="6" type="ORF">WH50_08655</name>
</gene>
<dbReference type="SMART" id="SM00342">
    <property type="entry name" value="HTH_ARAC"/>
    <property type="match status" value="1"/>
</dbReference>
<evidence type="ECO:0000259" key="5">
    <source>
        <dbReference type="PROSITE" id="PS01124"/>
    </source>
</evidence>
<name>A0ABX5M1T0_9GAMM</name>
<organism evidence="6 7">
    <name type="scientific">Pokkaliibacter plantistimulans</name>
    <dbReference type="NCBI Taxonomy" id="1635171"/>
    <lineage>
        <taxon>Bacteria</taxon>
        <taxon>Pseudomonadati</taxon>
        <taxon>Pseudomonadota</taxon>
        <taxon>Gammaproteobacteria</taxon>
        <taxon>Oceanospirillales</taxon>
        <taxon>Balneatrichaceae</taxon>
        <taxon>Pokkaliibacter</taxon>
    </lineage>
</organism>
<dbReference type="InterPro" id="IPR014710">
    <property type="entry name" value="RmlC-like_jellyroll"/>
</dbReference>
<feature type="domain" description="HTH araC/xylS-type" evidence="5">
    <location>
        <begin position="194"/>
        <end position="292"/>
    </location>
</feature>
<evidence type="ECO:0000256" key="4">
    <source>
        <dbReference type="ARBA" id="ARBA00023163"/>
    </source>
</evidence>
<dbReference type="Pfam" id="PF02311">
    <property type="entry name" value="AraC_binding"/>
    <property type="match status" value="1"/>
</dbReference>
<dbReference type="InterPro" id="IPR018060">
    <property type="entry name" value="HTH_AraC"/>
</dbReference>
<dbReference type="PANTHER" id="PTHR43280:SF32">
    <property type="entry name" value="TRANSCRIPTIONAL REGULATORY PROTEIN"/>
    <property type="match status" value="1"/>
</dbReference>
<dbReference type="InterPro" id="IPR047264">
    <property type="entry name" value="Cupin_HpaA-like_N"/>
</dbReference>
<dbReference type="PANTHER" id="PTHR43280">
    <property type="entry name" value="ARAC-FAMILY TRANSCRIPTIONAL REGULATOR"/>
    <property type="match status" value="1"/>
</dbReference>
<dbReference type="Pfam" id="PF12833">
    <property type="entry name" value="HTH_18"/>
    <property type="match status" value="1"/>
</dbReference>
<keyword evidence="2" id="KW-0238">DNA-binding</keyword>
<dbReference type="InterPro" id="IPR009057">
    <property type="entry name" value="Homeodomain-like_sf"/>
</dbReference>
<evidence type="ECO:0000256" key="3">
    <source>
        <dbReference type="ARBA" id="ARBA00023159"/>
    </source>
</evidence>
<dbReference type="SUPFAM" id="SSF46689">
    <property type="entry name" value="Homeodomain-like"/>
    <property type="match status" value="1"/>
</dbReference>
<comment type="caution">
    <text evidence="6">The sequence shown here is derived from an EMBL/GenBank/DDBJ whole genome shotgun (WGS) entry which is preliminary data.</text>
</comment>
<dbReference type="InterPro" id="IPR020449">
    <property type="entry name" value="Tscrpt_reg_AraC-type_HTH"/>
</dbReference>
<evidence type="ECO:0000313" key="6">
    <source>
        <dbReference type="EMBL" id="PXF31688.1"/>
    </source>
</evidence>
<keyword evidence="4" id="KW-0804">Transcription</keyword>
<dbReference type="Proteomes" id="UP000248090">
    <property type="component" value="Unassembled WGS sequence"/>
</dbReference>